<dbReference type="CDD" id="cd00616">
    <property type="entry name" value="AHBA_syn"/>
    <property type="match status" value="1"/>
</dbReference>
<keyword evidence="8" id="KW-1185">Reference proteome</keyword>
<dbReference type="GO" id="GO:0000271">
    <property type="term" value="P:polysaccharide biosynthetic process"/>
    <property type="evidence" value="ECO:0007669"/>
    <property type="project" value="TreeGrafter"/>
</dbReference>
<comment type="caution">
    <text evidence="7">The sequence shown here is derived from an EMBL/GenBank/DDBJ whole genome shotgun (WGS) entry which is preliminary data.</text>
</comment>
<feature type="modified residue" description="N6-(pyridoxal phosphate)lysine" evidence="6">
    <location>
        <position position="186"/>
    </location>
</feature>
<dbReference type="InterPro" id="IPR015422">
    <property type="entry name" value="PyrdxlP-dep_Trfase_small"/>
</dbReference>
<evidence type="ECO:0000256" key="4">
    <source>
        <dbReference type="ARBA" id="ARBA00038398"/>
    </source>
</evidence>
<dbReference type="Gene3D" id="3.90.1150.10">
    <property type="entry name" value="Aspartate Aminotransferase, domain 1"/>
    <property type="match status" value="1"/>
</dbReference>
<name>A0A2X0JDW2_9ACTN</name>
<dbReference type="PANTHER" id="PTHR30244">
    <property type="entry name" value="TRANSAMINASE"/>
    <property type="match status" value="1"/>
</dbReference>
<reference evidence="7 8" key="1">
    <citation type="submission" date="2018-06" db="EMBL/GenBank/DDBJ databases">
        <title>Streptacidiphilus pinicola sp. nov., isolated from pine grove soil.</title>
        <authorList>
            <person name="Roh S.G."/>
            <person name="Park S."/>
            <person name="Kim M.-K."/>
            <person name="Yun B.-R."/>
            <person name="Park J."/>
            <person name="Kim M.J."/>
            <person name="Kim Y.S."/>
            <person name="Kim S.B."/>
        </authorList>
    </citation>
    <scope>NUCLEOTIDE SEQUENCE [LARGE SCALE GENOMIC DNA]</scope>
    <source>
        <strain evidence="7 8">MMS16-CNU450</strain>
    </source>
</reference>
<dbReference type="PANTHER" id="PTHR30244:SF34">
    <property type="entry name" value="DTDP-4-AMINO-4,6-DIDEOXYGALACTOSE TRANSAMINASE"/>
    <property type="match status" value="1"/>
</dbReference>
<feature type="active site" description="Proton acceptor" evidence="5">
    <location>
        <position position="186"/>
    </location>
</feature>
<dbReference type="OrthoDB" id="9804264at2"/>
<evidence type="ECO:0000256" key="6">
    <source>
        <dbReference type="PIRSR" id="PIRSR000390-2"/>
    </source>
</evidence>
<evidence type="ECO:0000256" key="1">
    <source>
        <dbReference type="ARBA" id="ARBA00001933"/>
    </source>
</evidence>
<dbReference type="GO" id="GO:0030170">
    <property type="term" value="F:pyridoxal phosphate binding"/>
    <property type="evidence" value="ECO:0007669"/>
    <property type="project" value="TreeGrafter"/>
</dbReference>
<organism evidence="7 8">
    <name type="scientific">Streptacidiphilus pinicola</name>
    <dbReference type="NCBI Taxonomy" id="2219663"/>
    <lineage>
        <taxon>Bacteria</taxon>
        <taxon>Bacillati</taxon>
        <taxon>Actinomycetota</taxon>
        <taxon>Actinomycetes</taxon>
        <taxon>Kitasatosporales</taxon>
        <taxon>Streptomycetaceae</taxon>
        <taxon>Streptacidiphilus</taxon>
    </lineage>
</organism>
<evidence type="ECO:0000256" key="3">
    <source>
        <dbReference type="ARBA" id="ARBA00022898"/>
    </source>
</evidence>
<dbReference type="Proteomes" id="UP000248889">
    <property type="component" value="Unassembled WGS sequence"/>
</dbReference>
<dbReference type="InterPro" id="IPR015424">
    <property type="entry name" value="PyrdxlP-dep_Trfase"/>
</dbReference>
<dbReference type="Pfam" id="PF01041">
    <property type="entry name" value="DegT_DnrJ_EryC1"/>
    <property type="match status" value="1"/>
</dbReference>
<dbReference type="AlphaFoldDB" id="A0A2X0JDW2"/>
<evidence type="ECO:0008006" key="9">
    <source>
        <dbReference type="Google" id="ProtNLM"/>
    </source>
</evidence>
<evidence type="ECO:0000313" key="7">
    <source>
        <dbReference type="EMBL" id="RAG85768.1"/>
    </source>
</evidence>
<sequence length="413" mass="43599">MPDSDLRIRLASPDLGEEEVDAVRRVMRSGVLTNGPENEAFGREFADRHKAAFGVTFCTGTAALAAMLLAEGIGPGDEVIVPSMTFIATATSVCHVGATPVFADIDPQTFNLDPMSVAARITPRTRAVLTVHYAGQPGDLDGLAQVCAEQGVVLLEDAAQAAGAEYRGRPVGTFGHSAMFSFTPTKNITTGEGGLVLTDDPGVAARLRLLRNHGQTRLYRHEILGHNWRLTEIQAAIGRVQLRRLDGILERKLAIAETLNGRLAGLGGLTTPQQTPDARGTWLIYTCLLPGIRDRVLADLLGQGIEARIYFPPVHQQPVFAGFGDGTVLGTRSAPELPVTDRVAQDMLSFPVHHRLSESEVTEIAEAVIAAVGRATAAAGLATVPFGAVRVSRATAATAPPATAAMPEGAAGR</sequence>
<keyword evidence="2" id="KW-0032">Aminotransferase</keyword>
<keyword evidence="2" id="KW-0808">Transferase</keyword>
<keyword evidence="3 6" id="KW-0663">Pyridoxal phosphate</keyword>
<evidence type="ECO:0000313" key="8">
    <source>
        <dbReference type="Proteomes" id="UP000248889"/>
    </source>
</evidence>
<accession>A0A2X0JDW2</accession>
<evidence type="ECO:0000256" key="5">
    <source>
        <dbReference type="PIRSR" id="PIRSR000390-1"/>
    </source>
</evidence>
<evidence type="ECO:0000256" key="2">
    <source>
        <dbReference type="ARBA" id="ARBA00022576"/>
    </source>
</evidence>
<dbReference type="PIRSF" id="PIRSF000390">
    <property type="entry name" value="PLP_StrS"/>
    <property type="match status" value="1"/>
</dbReference>
<dbReference type="InterPro" id="IPR015421">
    <property type="entry name" value="PyrdxlP-dep_Trfase_major"/>
</dbReference>
<comment type="cofactor">
    <cofactor evidence="1">
        <name>pyridoxal 5'-phosphate</name>
        <dbReference type="ChEBI" id="CHEBI:597326"/>
    </cofactor>
</comment>
<gene>
    <name evidence="7" type="ORF">DN069_09675</name>
</gene>
<dbReference type="RefSeq" id="WP_111500470.1">
    <property type="nucleotide sequence ID" value="NZ_QKYN01000037.1"/>
</dbReference>
<dbReference type="InterPro" id="IPR000653">
    <property type="entry name" value="DegT/StrS_aminotransferase"/>
</dbReference>
<dbReference type="Gene3D" id="3.40.640.10">
    <property type="entry name" value="Type I PLP-dependent aspartate aminotransferase-like (Major domain)"/>
    <property type="match status" value="1"/>
</dbReference>
<protein>
    <recommendedName>
        <fullName evidence="9">DegT/DnrJ/EryC1/StrS family aminotransferase</fullName>
    </recommendedName>
</protein>
<dbReference type="GO" id="GO:0008483">
    <property type="term" value="F:transaminase activity"/>
    <property type="evidence" value="ECO:0007669"/>
    <property type="project" value="UniProtKB-KW"/>
</dbReference>
<dbReference type="EMBL" id="QKYN01000037">
    <property type="protein sequence ID" value="RAG85768.1"/>
    <property type="molecule type" value="Genomic_DNA"/>
</dbReference>
<comment type="similarity">
    <text evidence="4">Belongs to the DegT/DnrJ/EryC1 family. L-glutamine:2-deoxy-scyllo-inosose/scyllo-inosose aminotransferase subfamily.</text>
</comment>
<dbReference type="SUPFAM" id="SSF53383">
    <property type="entry name" value="PLP-dependent transferases"/>
    <property type="match status" value="1"/>
</dbReference>
<proteinExistence type="inferred from homology"/>